<evidence type="ECO:0000256" key="1">
    <source>
        <dbReference type="SAM" id="Phobius"/>
    </source>
</evidence>
<dbReference type="VEuPathDB" id="FungiDB:TSTA_040830"/>
<evidence type="ECO:0000259" key="2">
    <source>
        <dbReference type="Pfam" id="PF20684"/>
    </source>
</evidence>
<organism evidence="3 4">
    <name type="scientific">Talaromyces stipitatus (strain ATCC 10500 / CBS 375.48 / QM 6759 / NRRL 1006)</name>
    <name type="common">Penicillium stipitatum</name>
    <dbReference type="NCBI Taxonomy" id="441959"/>
    <lineage>
        <taxon>Eukaryota</taxon>
        <taxon>Fungi</taxon>
        <taxon>Dikarya</taxon>
        <taxon>Ascomycota</taxon>
        <taxon>Pezizomycotina</taxon>
        <taxon>Eurotiomycetes</taxon>
        <taxon>Eurotiomycetidae</taxon>
        <taxon>Eurotiales</taxon>
        <taxon>Trichocomaceae</taxon>
        <taxon>Talaromyces</taxon>
        <taxon>Talaromyces sect. Talaromyces</taxon>
    </lineage>
</organism>
<evidence type="ECO:0000313" key="3">
    <source>
        <dbReference type="EMBL" id="EED14604.1"/>
    </source>
</evidence>
<feature type="transmembrane region" description="Helical" evidence="1">
    <location>
        <begin position="15"/>
        <end position="36"/>
    </location>
</feature>
<dbReference type="OrthoDB" id="3918601at2759"/>
<feature type="transmembrane region" description="Helical" evidence="1">
    <location>
        <begin position="113"/>
        <end position="135"/>
    </location>
</feature>
<dbReference type="AlphaFoldDB" id="B8MIC0"/>
<dbReference type="InterPro" id="IPR049326">
    <property type="entry name" value="Rhodopsin_dom_fungi"/>
</dbReference>
<dbReference type="Proteomes" id="UP000001745">
    <property type="component" value="Unassembled WGS sequence"/>
</dbReference>
<proteinExistence type="predicted"/>
<gene>
    <name evidence="3" type="ORF">TSTA_040830</name>
</gene>
<feature type="domain" description="Rhodopsin" evidence="2">
    <location>
        <begin position="36"/>
        <end position="156"/>
    </location>
</feature>
<dbReference type="PhylomeDB" id="B8MIC0"/>
<dbReference type="RefSeq" id="XP_002484557.1">
    <property type="nucleotide sequence ID" value="XM_002484512.1"/>
</dbReference>
<dbReference type="EMBL" id="EQ962657">
    <property type="protein sequence ID" value="EED14604.1"/>
    <property type="molecule type" value="Genomic_DNA"/>
</dbReference>
<sequence>MDTPWAGEDVTPNNYAAIVQVITWMLMAISGLALLIRLMTRFFLTKRFAWDDVLIIVAFGFSVCEDVTYLVSAGQAWGQVFANDFPAESLMPALKISIPAGILLISPIKWHRVALQVLGGFIVMWMVTSVFALTFQCPLPDPWNYITKTCPSRVSFITNWLLQMLMPDRISVRFCFM</sequence>
<evidence type="ECO:0000313" key="4">
    <source>
        <dbReference type="Proteomes" id="UP000001745"/>
    </source>
</evidence>
<dbReference type="PANTHER" id="PTHR38794">
    <property type="entry name" value="INTEGRAL MEMBRANE PROTEIN"/>
    <property type="match status" value="1"/>
</dbReference>
<keyword evidence="1" id="KW-1133">Transmembrane helix</keyword>
<keyword evidence="4" id="KW-1185">Reference proteome</keyword>
<reference evidence="4" key="1">
    <citation type="journal article" date="2015" name="Genome Announc.">
        <title>Genome sequence of the AIDS-associated pathogen Penicillium marneffei (ATCC18224) and its near taxonomic relative Talaromyces stipitatus (ATCC10500).</title>
        <authorList>
            <person name="Nierman W.C."/>
            <person name="Fedorova-Abrams N.D."/>
            <person name="Andrianopoulos A."/>
        </authorList>
    </citation>
    <scope>NUCLEOTIDE SEQUENCE [LARGE SCALE GENOMIC DNA]</scope>
    <source>
        <strain evidence="4">ATCC 10500 / CBS 375.48 / QM 6759 / NRRL 1006</strain>
    </source>
</reference>
<dbReference type="HOGENOM" id="CLU_1518846_0_0_1"/>
<dbReference type="GeneID" id="8099891"/>
<dbReference type="Pfam" id="PF20684">
    <property type="entry name" value="Fung_rhodopsin"/>
    <property type="match status" value="1"/>
</dbReference>
<dbReference type="PANTHER" id="PTHR38794:SF1">
    <property type="entry name" value="INTEGRAL MEMBRANE PROTEIN"/>
    <property type="match status" value="1"/>
</dbReference>
<protein>
    <recommendedName>
        <fullName evidence="2">Rhodopsin domain-containing protein</fullName>
    </recommendedName>
</protein>
<name>B8MIC0_TALSN</name>
<accession>B8MIC0</accession>
<keyword evidence="1" id="KW-0472">Membrane</keyword>
<keyword evidence="1" id="KW-0812">Transmembrane</keyword>
<dbReference type="InParanoid" id="B8MIC0"/>